<evidence type="ECO:0000259" key="1">
    <source>
        <dbReference type="PROSITE" id="PS51186"/>
    </source>
</evidence>
<dbReference type="EMBL" id="JAWNGA010000001">
    <property type="protein sequence ID" value="MDY5132358.1"/>
    <property type="molecule type" value="Genomic_DNA"/>
</dbReference>
<evidence type="ECO:0000313" key="3">
    <source>
        <dbReference type="EMBL" id="MDY5154988.1"/>
    </source>
</evidence>
<evidence type="ECO:0000313" key="4">
    <source>
        <dbReference type="Proteomes" id="UP001275049"/>
    </source>
</evidence>
<protein>
    <submittedName>
        <fullName evidence="3">GNAT family N-acetyltransferase</fullName>
        <ecNumber evidence="3">2.3.1.-</ecNumber>
    </submittedName>
</protein>
<dbReference type="Gene3D" id="3.40.630.30">
    <property type="match status" value="1"/>
</dbReference>
<dbReference type="RefSeq" id="WP_022865714.1">
    <property type="nucleotide sequence ID" value="NZ_CAMYCL010000023.1"/>
</dbReference>
<dbReference type="SUPFAM" id="SSF55729">
    <property type="entry name" value="Acyl-CoA N-acyltransferases (Nat)"/>
    <property type="match status" value="1"/>
</dbReference>
<dbReference type="InterPro" id="IPR000182">
    <property type="entry name" value="GNAT_dom"/>
</dbReference>
<dbReference type="Proteomes" id="UP001275049">
    <property type="component" value="Unassembled WGS sequence"/>
</dbReference>
<reference evidence="3 4" key="1">
    <citation type="submission" date="2023-10" db="EMBL/GenBank/DDBJ databases">
        <title>Whole Genome based description of the genera Actinobaculum and Actinotignum reveals a complex phylogenetic relationship within the species included in the genus Actinotignum.</title>
        <authorList>
            <person name="Jensen C.S."/>
            <person name="Dargis R."/>
            <person name="Kemp M."/>
            <person name="Christensen J.J."/>
        </authorList>
    </citation>
    <scope>NUCLEOTIDE SEQUENCE</scope>
    <source>
        <strain evidence="3">SLA_B511</strain>
        <strain evidence="2 4">SLA_B974</strain>
    </source>
</reference>
<dbReference type="Pfam" id="PF13312">
    <property type="entry name" value="DUF4081"/>
    <property type="match status" value="1"/>
</dbReference>
<dbReference type="InterPro" id="IPR025289">
    <property type="entry name" value="DUF4081"/>
</dbReference>
<keyword evidence="4" id="KW-1185">Reference proteome</keyword>
<dbReference type="PROSITE" id="PS51186">
    <property type="entry name" value="GNAT"/>
    <property type="match status" value="1"/>
</dbReference>
<evidence type="ECO:0000313" key="5">
    <source>
        <dbReference type="Proteomes" id="UP001281731"/>
    </source>
</evidence>
<dbReference type="Pfam" id="PF00583">
    <property type="entry name" value="Acetyltransf_1"/>
    <property type="match status" value="1"/>
</dbReference>
<dbReference type="AlphaFoldDB" id="A0AAW9HV99"/>
<gene>
    <name evidence="3" type="ORF">R6G80_04520</name>
    <name evidence="2" type="ORF">R6G86_01190</name>
</gene>
<dbReference type="InterPro" id="IPR016181">
    <property type="entry name" value="Acyl_CoA_acyltransferase"/>
</dbReference>
<accession>A0AAW9HV99</accession>
<dbReference type="GO" id="GO:0016747">
    <property type="term" value="F:acyltransferase activity, transferring groups other than amino-acyl groups"/>
    <property type="evidence" value="ECO:0007669"/>
    <property type="project" value="InterPro"/>
</dbReference>
<dbReference type="Proteomes" id="UP001281731">
    <property type="component" value="Unassembled WGS sequence"/>
</dbReference>
<sequence length="313" mass="34189">MAFLWSHRNSPTIRRLSGSHKKKALAFLDQDPINSVIARGYVESMGMGQSHALGILDSSKNVTALAWDGGNIIPLGFTPFELEALSEDLLTRRRQASSLVGPQEQVLGLWNYLEPVWGNNLREVRPRQFCMSITHDKSQHGIQSAHAIPAGSLISNVEHMCTLVPPDPFLRLARPGEESTVGTASVAMFTEEVGYDPTKYGSMYLQRVANLIRLGLTFIRMGVDPATGNSRVDFKADIGALSGGVAQLQGVWTHPDLRGQGIATGCLAAVVEYIHHNIAPTVSLYVNDYNTHAIAVYEAVGFSHHAMWATVLM</sequence>
<organism evidence="3 5">
    <name type="scientific">Actinotignum urinale</name>
    <dbReference type="NCBI Taxonomy" id="190146"/>
    <lineage>
        <taxon>Bacteria</taxon>
        <taxon>Bacillati</taxon>
        <taxon>Actinomycetota</taxon>
        <taxon>Actinomycetes</taxon>
        <taxon>Actinomycetales</taxon>
        <taxon>Actinomycetaceae</taxon>
        <taxon>Actinotignum</taxon>
    </lineage>
</organism>
<dbReference type="CDD" id="cd04301">
    <property type="entry name" value="NAT_SF"/>
    <property type="match status" value="1"/>
</dbReference>
<keyword evidence="3" id="KW-0808">Transferase</keyword>
<keyword evidence="3" id="KW-0012">Acyltransferase</keyword>
<evidence type="ECO:0000313" key="2">
    <source>
        <dbReference type="EMBL" id="MDY5132358.1"/>
    </source>
</evidence>
<dbReference type="EMBL" id="JAWNGC010000004">
    <property type="protein sequence ID" value="MDY5154988.1"/>
    <property type="molecule type" value="Genomic_DNA"/>
</dbReference>
<proteinExistence type="predicted"/>
<feature type="domain" description="N-acetyltransferase" evidence="1">
    <location>
        <begin position="168"/>
        <end position="313"/>
    </location>
</feature>
<name>A0AAW9HV99_9ACTO</name>
<comment type="caution">
    <text evidence="3">The sequence shown here is derived from an EMBL/GenBank/DDBJ whole genome shotgun (WGS) entry which is preliminary data.</text>
</comment>
<dbReference type="EC" id="2.3.1.-" evidence="3"/>